<accession>D2VW27</accession>
<dbReference type="InterPro" id="IPR043136">
    <property type="entry name" value="B30.2/SPRY_sf"/>
</dbReference>
<reference evidence="1 2" key="1">
    <citation type="journal article" date="2010" name="Cell">
        <title>The genome of Naegleria gruberi illuminates early eukaryotic versatility.</title>
        <authorList>
            <person name="Fritz-Laylin L.K."/>
            <person name="Prochnik S.E."/>
            <person name="Ginger M.L."/>
            <person name="Dacks J.B."/>
            <person name="Carpenter M.L."/>
            <person name="Field M.C."/>
            <person name="Kuo A."/>
            <person name="Paredez A."/>
            <person name="Chapman J."/>
            <person name="Pham J."/>
            <person name="Shu S."/>
            <person name="Neupane R."/>
            <person name="Cipriano M."/>
            <person name="Mancuso J."/>
            <person name="Tu H."/>
            <person name="Salamov A."/>
            <person name="Lindquist E."/>
            <person name="Shapiro H."/>
            <person name="Lucas S."/>
            <person name="Grigoriev I.V."/>
            <person name="Cande W.Z."/>
            <person name="Fulton C."/>
            <person name="Rokhsar D.S."/>
            <person name="Dawson S.C."/>
        </authorList>
    </citation>
    <scope>NUCLEOTIDE SEQUENCE [LARGE SCALE GENOMIC DNA]</scope>
    <source>
        <strain evidence="1 2">NEG-M</strain>
    </source>
</reference>
<dbReference type="EMBL" id="GG738903">
    <property type="protein sequence ID" value="EFC38942.1"/>
    <property type="molecule type" value="Genomic_DNA"/>
</dbReference>
<dbReference type="Gene3D" id="2.60.120.920">
    <property type="match status" value="1"/>
</dbReference>
<dbReference type="VEuPathDB" id="AmoebaDB:NAEGRDRAFT_59377"/>
<evidence type="ECO:0000313" key="1">
    <source>
        <dbReference type="EMBL" id="EFC38942.1"/>
    </source>
</evidence>
<evidence type="ECO:0000313" key="2">
    <source>
        <dbReference type="Proteomes" id="UP000006671"/>
    </source>
</evidence>
<dbReference type="AlphaFoldDB" id="D2VW27"/>
<dbReference type="Proteomes" id="UP000006671">
    <property type="component" value="Unassembled WGS sequence"/>
</dbReference>
<name>D2VW27_NAEGR</name>
<dbReference type="SUPFAM" id="SSF49899">
    <property type="entry name" value="Concanavalin A-like lectins/glucanases"/>
    <property type="match status" value="1"/>
</dbReference>
<protein>
    <recommendedName>
        <fullName evidence="3">SPRY domain-containing protein</fullName>
    </recommendedName>
</protein>
<dbReference type="KEGG" id="ngr:NAEGRDRAFT_59377"/>
<dbReference type="GeneID" id="8853967"/>
<evidence type="ECO:0008006" key="3">
    <source>
        <dbReference type="Google" id="ProtNLM"/>
    </source>
</evidence>
<dbReference type="SUPFAM" id="SSF81383">
    <property type="entry name" value="F-box domain"/>
    <property type="match status" value="1"/>
</dbReference>
<dbReference type="RefSeq" id="XP_002671686.1">
    <property type="nucleotide sequence ID" value="XM_002671640.1"/>
</dbReference>
<dbReference type="InterPro" id="IPR013320">
    <property type="entry name" value="ConA-like_dom_sf"/>
</dbReference>
<proteinExistence type="predicted"/>
<gene>
    <name evidence="1" type="ORF">NAEGRDRAFT_59377</name>
</gene>
<dbReference type="CDD" id="cd09917">
    <property type="entry name" value="F-box_SF"/>
    <property type="match status" value="1"/>
</dbReference>
<keyword evidence="2" id="KW-1185">Reference proteome</keyword>
<sequence>MSTTHDEEIIEGDDQSLMIGRFDITTLPLENQINIFWYCDERTLINVAQTNRGYHHLIMGDDDESEPEVNSYRNTIWKVRLLSELNRLIDDYNKSIIDNVIDTSLVHNLNENDLDKYVRNNLRIKEDRIRYSEILAKFKRLDYKPAVDSTEVSAKGRVWNNKTVYTWYSFLHRNYPISNDDDFASYCTFEGYEIVINQYGSSGGNDWNIVFGIGGEYEDFGKSNSIAEFTVENCGFGYIVNSNQFKIRGDHIYEDCKFAKDIKAVKVGDRFTLKYDRERKCIHFFKNGQHIVSVADEYGETLKPIVYYPIISMCVEMGVTFYPLLQVDYPVNENVSFTKSNFKFTC</sequence>
<organism evidence="2">
    <name type="scientific">Naegleria gruberi</name>
    <name type="common">Amoeba</name>
    <dbReference type="NCBI Taxonomy" id="5762"/>
    <lineage>
        <taxon>Eukaryota</taxon>
        <taxon>Discoba</taxon>
        <taxon>Heterolobosea</taxon>
        <taxon>Tetramitia</taxon>
        <taxon>Eutetramitia</taxon>
        <taxon>Vahlkampfiidae</taxon>
        <taxon>Naegleria</taxon>
    </lineage>
</organism>
<dbReference type="InParanoid" id="D2VW27"/>
<dbReference type="InterPro" id="IPR036047">
    <property type="entry name" value="F-box-like_dom_sf"/>
</dbReference>